<dbReference type="GO" id="GO:0046872">
    <property type="term" value="F:metal ion binding"/>
    <property type="evidence" value="ECO:0007669"/>
    <property type="project" value="UniProtKB-KW"/>
</dbReference>
<evidence type="ECO:0000256" key="2">
    <source>
        <dbReference type="ARBA" id="ARBA00022801"/>
    </source>
</evidence>
<evidence type="ECO:0000313" key="6">
    <source>
        <dbReference type="Proteomes" id="UP000060602"/>
    </source>
</evidence>
<evidence type="ECO:0000256" key="4">
    <source>
        <dbReference type="SAM" id="SignalP"/>
    </source>
</evidence>
<keyword evidence="3" id="KW-0460">Magnesium</keyword>
<dbReference type="InterPro" id="IPR036412">
    <property type="entry name" value="HAD-like_sf"/>
</dbReference>
<sequence length="340" mass="38122">MSDWGIQVWRRSRLLCGVLAIGLLSACAGQRPNQAAALPSWNDGPSRRAIVEFVRTVTTPGATGYVAEADRVAVFDNDGTLWSEQPAYFELLFSLDRVKEMAPSLPQWRREQPYQAALAGDHAALAASGMEGLIKIVGVTHADMTPEAFSDSVKHWVGTARHPRFQQPYTAMIYKPMRELLDYLRANGFKTYIVSGGEVEFMRAWAQQAYGIPPEQVIGTTFVTTYDLRDGKPTLWRTAKLEFNDDGPGKPVAIQRHIGKRPILAFGNSDGDLQMLQWTAAGPGPRLAALVHHTDARREWAYDRDSKIGRLDKALDEARRQGWTVVDMQQEWKQVYSFDQ</sequence>
<dbReference type="RefSeq" id="WP_061070746.1">
    <property type="nucleotide sequence ID" value="NZ_CP014060.2"/>
</dbReference>
<feature type="chain" id="PRO_5007068939" evidence="4">
    <location>
        <begin position="29"/>
        <end position="340"/>
    </location>
</feature>
<evidence type="ECO:0000313" key="5">
    <source>
        <dbReference type="EMBL" id="AMG34634.1"/>
    </source>
</evidence>
<dbReference type="AlphaFoldDB" id="A0A0X8NUN1"/>
<dbReference type="EMBL" id="CP014060">
    <property type="protein sequence ID" value="AMG34634.1"/>
    <property type="molecule type" value="Genomic_DNA"/>
</dbReference>
<dbReference type="Pfam" id="PF12710">
    <property type="entry name" value="HAD"/>
    <property type="match status" value="1"/>
</dbReference>
<organism evidence="5 6">
    <name type="scientific">Alcaligenes xylosoxydans xylosoxydans</name>
    <name type="common">Achromobacter xylosoxidans</name>
    <dbReference type="NCBI Taxonomy" id="85698"/>
    <lineage>
        <taxon>Bacteria</taxon>
        <taxon>Pseudomonadati</taxon>
        <taxon>Pseudomonadota</taxon>
        <taxon>Betaproteobacteria</taxon>
        <taxon>Burkholderiales</taxon>
        <taxon>Alcaligenaceae</taxon>
        <taxon>Achromobacter</taxon>
    </lineage>
</organism>
<keyword evidence="2 5" id="KW-0378">Hydrolase</keyword>
<evidence type="ECO:0000256" key="1">
    <source>
        <dbReference type="ARBA" id="ARBA00022723"/>
    </source>
</evidence>
<proteinExistence type="predicted"/>
<evidence type="ECO:0000256" key="3">
    <source>
        <dbReference type="ARBA" id="ARBA00022842"/>
    </source>
</evidence>
<feature type="signal peptide" evidence="4">
    <location>
        <begin position="1"/>
        <end position="28"/>
    </location>
</feature>
<dbReference type="SUPFAM" id="SSF56784">
    <property type="entry name" value="HAD-like"/>
    <property type="match status" value="1"/>
</dbReference>
<dbReference type="Gene3D" id="3.40.50.1000">
    <property type="entry name" value="HAD superfamily/HAD-like"/>
    <property type="match status" value="1"/>
</dbReference>
<name>A0A0X8NUN1_ALCXX</name>
<dbReference type="GO" id="GO:0016787">
    <property type="term" value="F:hydrolase activity"/>
    <property type="evidence" value="ECO:0007669"/>
    <property type="project" value="UniProtKB-KW"/>
</dbReference>
<dbReference type="Proteomes" id="UP000060602">
    <property type="component" value="Chromosome"/>
</dbReference>
<dbReference type="InterPro" id="IPR050582">
    <property type="entry name" value="HAD-like_SerB"/>
</dbReference>
<dbReference type="PANTHER" id="PTHR43344">
    <property type="entry name" value="PHOSPHOSERINE PHOSPHATASE"/>
    <property type="match status" value="1"/>
</dbReference>
<keyword evidence="4" id="KW-0732">Signal</keyword>
<gene>
    <name evidence="5" type="ORF">AL504_00265</name>
</gene>
<dbReference type="PANTHER" id="PTHR43344:SF13">
    <property type="entry name" value="PHOSPHATASE RV3661-RELATED"/>
    <property type="match status" value="1"/>
</dbReference>
<protein>
    <submittedName>
        <fullName evidence="5">Haloacid dehalogenase-like hydrolase</fullName>
    </submittedName>
</protein>
<reference evidence="6" key="1">
    <citation type="submission" date="2015-12" db="EMBL/GenBank/DDBJ databases">
        <title>FDA dAtabase for Regulatory Grade micrObial Sequences (FDA-ARGOS): Supporting development and validation of Infectious Disease Dx tests.</title>
        <authorList>
            <person name="Case J."/>
            <person name="Tallon L."/>
            <person name="Sadzewicz L."/>
            <person name="Sengamalay N."/>
            <person name="Ott S."/>
            <person name="Godinez A."/>
            <person name="Nagaraj S."/>
            <person name="Nadendla S."/>
            <person name="Sichtig H."/>
        </authorList>
    </citation>
    <scope>NUCLEOTIDE SEQUENCE [LARGE SCALE GENOMIC DNA]</scope>
    <source>
        <strain evidence="6">FDAARGOS_147</strain>
    </source>
</reference>
<keyword evidence="1" id="KW-0479">Metal-binding</keyword>
<dbReference type="InterPro" id="IPR023214">
    <property type="entry name" value="HAD_sf"/>
</dbReference>
<accession>A0A0X8NUN1</accession>